<feature type="non-terminal residue" evidence="2">
    <location>
        <position position="1"/>
    </location>
</feature>
<dbReference type="EMBL" id="JAHYIQ010000019">
    <property type="protein sequence ID" value="KAK1123927.1"/>
    <property type="molecule type" value="Genomic_DNA"/>
</dbReference>
<accession>A0AA40KKM4</accession>
<evidence type="ECO:0000256" key="1">
    <source>
        <dbReference type="SAM" id="MobiDB-lite"/>
    </source>
</evidence>
<comment type="caution">
    <text evidence="2">The sequence shown here is derived from an EMBL/GenBank/DDBJ whole genome shotgun (WGS) entry which is preliminary data.</text>
</comment>
<reference evidence="2" key="1">
    <citation type="submission" date="2021-10" db="EMBL/GenBank/DDBJ databases">
        <title>Melipona bicolor Genome sequencing and assembly.</title>
        <authorList>
            <person name="Araujo N.S."/>
            <person name="Arias M.C."/>
        </authorList>
    </citation>
    <scope>NUCLEOTIDE SEQUENCE</scope>
    <source>
        <strain evidence="2">USP_2M_L1-L4_2017</strain>
        <tissue evidence="2">Whole body</tissue>
    </source>
</reference>
<evidence type="ECO:0000313" key="2">
    <source>
        <dbReference type="EMBL" id="KAK1123927.1"/>
    </source>
</evidence>
<feature type="region of interest" description="Disordered" evidence="1">
    <location>
        <begin position="32"/>
        <end position="70"/>
    </location>
</feature>
<dbReference type="AlphaFoldDB" id="A0AA40KKM4"/>
<sequence length="70" mass="7556">LVPNVGRNVSIWDPEPVQYTLGRYTCVGIFAGSTDDKHGRQNDGGQHSKRQSGAGAYRDNTSPADIDLVP</sequence>
<proteinExistence type="predicted"/>
<name>A0AA40KKM4_9HYME</name>
<organism evidence="2 3">
    <name type="scientific">Melipona bicolor</name>
    <dbReference type="NCBI Taxonomy" id="60889"/>
    <lineage>
        <taxon>Eukaryota</taxon>
        <taxon>Metazoa</taxon>
        <taxon>Ecdysozoa</taxon>
        <taxon>Arthropoda</taxon>
        <taxon>Hexapoda</taxon>
        <taxon>Insecta</taxon>
        <taxon>Pterygota</taxon>
        <taxon>Neoptera</taxon>
        <taxon>Endopterygota</taxon>
        <taxon>Hymenoptera</taxon>
        <taxon>Apocrita</taxon>
        <taxon>Aculeata</taxon>
        <taxon>Apoidea</taxon>
        <taxon>Anthophila</taxon>
        <taxon>Apidae</taxon>
        <taxon>Melipona</taxon>
    </lineage>
</organism>
<protein>
    <submittedName>
        <fullName evidence="2">Uncharacterized protein</fullName>
    </submittedName>
</protein>
<evidence type="ECO:0000313" key="3">
    <source>
        <dbReference type="Proteomes" id="UP001177670"/>
    </source>
</evidence>
<gene>
    <name evidence="2" type="ORF">K0M31_006957</name>
</gene>
<keyword evidence="3" id="KW-1185">Reference proteome</keyword>
<dbReference type="Proteomes" id="UP001177670">
    <property type="component" value="Unassembled WGS sequence"/>
</dbReference>